<feature type="region of interest" description="Disordered" evidence="1">
    <location>
        <begin position="587"/>
        <end position="617"/>
    </location>
</feature>
<evidence type="ECO:0000313" key="2">
    <source>
        <dbReference type="EMBL" id="KAK7082881.1"/>
    </source>
</evidence>
<dbReference type="Proteomes" id="UP001381693">
    <property type="component" value="Unassembled WGS sequence"/>
</dbReference>
<dbReference type="AlphaFoldDB" id="A0AAN9A6T9"/>
<proteinExistence type="predicted"/>
<feature type="compositionally biased region" description="Polar residues" evidence="1">
    <location>
        <begin position="477"/>
        <end position="506"/>
    </location>
</feature>
<name>A0AAN9A6T9_HALRR</name>
<reference evidence="2 3" key="1">
    <citation type="submission" date="2023-11" db="EMBL/GenBank/DDBJ databases">
        <title>Halocaridina rubra genome assembly.</title>
        <authorList>
            <person name="Smith C."/>
        </authorList>
    </citation>
    <scope>NUCLEOTIDE SEQUENCE [LARGE SCALE GENOMIC DNA]</scope>
    <source>
        <strain evidence="2">EP-1</strain>
        <tissue evidence="2">Whole</tissue>
    </source>
</reference>
<comment type="caution">
    <text evidence="2">The sequence shown here is derived from an EMBL/GenBank/DDBJ whole genome shotgun (WGS) entry which is preliminary data.</text>
</comment>
<gene>
    <name evidence="2" type="ORF">SK128_003333</name>
</gene>
<protein>
    <submittedName>
        <fullName evidence="2">Uncharacterized protein</fullName>
    </submittedName>
</protein>
<feature type="region of interest" description="Disordered" evidence="1">
    <location>
        <begin position="162"/>
        <end position="210"/>
    </location>
</feature>
<feature type="compositionally biased region" description="Low complexity" evidence="1">
    <location>
        <begin position="325"/>
        <end position="347"/>
    </location>
</feature>
<feature type="compositionally biased region" description="Low complexity" evidence="1">
    <location>
        <begin position="195"/>
        <end position="206"/>
    </location>
</feature>
<feature type="compositionally biased region" description="Low complexity" evidence="1">
    <location>
        <begin position="594"/>
        <end position="606"/>
    </location>
</feature>
<dbReference type="EMBL" id="JAXCGZ010003863">
    <property type="protein sequence ID" value="KAK7082881.1"/>
    <property type="molecule type" value="Genomic_DNA"/>
</dbReference>
<feature type="region of interest" description="Disordered" evidence="1">
    <location>
        <begin position="325"/>
        <end position="520"/>
    </location>
</feature>
<sequence>MSFENNSMMTLNLLHFFLVTSRKLIRQNQALEQKETQDDDNVIIKSRESTPKLLHTVLRVVRPDSYTASLIRRSSRTISRSTMDIPSTASFSPGGVWSWTPSPRLQCSSASLEVPTKSSRRSSLEVPSNASRAPIAKTSMSESLPEEDEEEFLVVETSELYEGGGEAYPPGSPASQHSISLHRRSRSTTPQSVFSHASPPSGAPSPTDYFYSEQGGTSACEPYRPQSSSYSFTEHCVGSPILERKMSFETKSANISLKSSSSLSRYSTATLTRQLCVTKHEDEPSLSLSTGCEASVPLSHEAQFIRGHLESDIATFGEINNVSSTVNSSNCSISNNQKEQSSNNQQSHHGMRSSSKSGETRCNYEIASDVEHSRHPSKNKKTKSSNEDQTTDTRRNNNKKSHTRTSSSNKGNTKSNSASSKSNSKCNDNMKADQSKKSKRSVKPSSSGSVSSGKKFNSISKQKNDTRKDSSTHTMKRSQNYYDLEKGNSSLSERSSPSVNHSVLANHNERPSSSRYSSRNITHEENQLSLLNTTTTCTTSSSTDDIIFKFGLTTSNDHGTYQETSNCLGCSDGDSYDLFLSELTKTMSSKKKSSGTGPSSRTSSASLIEPLSPSGHSASRVYCSAIVHRECTPSPETSPSPFEAKESHL</sequence>
<keyword evidence="3" id="KW-1185">Reference proteome</keyword>
<organism evidence="2 3">
    <name type="scientific">Halocaridina rubra</name>
    <name type="common">Hawaiian red shrimp</name>
    <dbReference type="NCBI Taxonomy" id="373956"/>
    <lineage>
        <taxon>Eukaryota</taxon>
        <taxon>Metazoa</taxon>
        <taxon>Ecdysozoa</taxon>
        <taxon>Arthropoda</taxon>
        <taxon>Crustacea</taxon>
        <taxon>Multicrustacea</taxon>
        <taxon>Malacostraca</taxon>
        <taxon>Eumalacostraca</taxon>
        <taxon>Eucarida</taxon>
        <taxon>Decapoda</taxon>
        <taxon>Pleocyemata</taxon>
        <taxon>Caridea</taxon>
        <taxon>Atyoidea</taxon>
        <taxon>Atyidae</taxon>
        <taxon>Halocaridina</taxon>
    </lineage>
</organism>
<accession>A0AAN9A6T9</accession>
<evidence type="ECO:0000256" key="1">
    <source>
        <dbReference type="SAM" id="MobiDB-lite"/>
    </source>
</evidence>
<evidence type="ECO:0000313" key="3">
    <source>
        <dbReference type="Proteomes" id="UP001381693"/>
    </source>
</evidence>
<feature type="region of interest" description="Disordered" evidence="1">
    <location>
        <begin position="110"/>
        <end position="149"/>
    </location>
</feature>
<feature type="compositionally biased region" description="Low complexity" evidence="1">
    <location>
        <begin position="406"/>
        <end position="427"/>
    </location>
</feature>
<feature type="compositionally biased region" description="Low complexity" evidence="1">
    <location>
        <begin position="443"/>
        <end position="455"/>
    </location>
</feature>
<feature type="compositionally biased region" description="Basic and acidic residues" evidence="1">
    <location>
        <begin position="462"/>
        <end position="471"/>
    </location>
</feature>